<feature type="transmembrane region" description="Helical" evidence="8">
    <location>
        <begin position="326"/>
        <end position="345"/>
    </location>
</feature>
<evidence type="ECO:0000256" key="3">
    <source>
        <dbReference type="ARBA" id="ARBA00022670"/>
    </source>
</evidence>
<sequence>MDWAAARQPEPSGRAESLPSSLRLSLILGTAGLSWIAAGFLVWPSAIRLANFWLTDDLKSMGALIPLVCFALILRAWRSAGWNTRGTWWGIALLVFWAMVVFVRDQTLLVITVNKGWLLQIPPLPLVAVMYALGLVLALGGRDLLRRCWFPVLLMWAVIPVPQTFSRRVDLPLQYISAQVARSFAHLLRTPLTADRLRLMFTPNFGMFIAPGCNGIRGSITLGLAAIVVSYVYRFRWFVYAPVVLGSVMLGYLFNLLRLCLLVVYYKIALPYPWLQTKGEMADYLIGGTLFMIALGIFFTVVNYLREKPSDLRPAAEPSAPDTTPLRPFLIRGAALIVLGVLFAAEYTHLHAEEPVTARVIPRLPDHIGNYRLVDRYDDSLLDGVVVYTWGEYAGPESGSPHIKLGFSPVLDVHDVEVCHMTRGQDPAWHGQIDADTPGGKTQFSGFTYMSGTMQWLEASSVCDGGTCSEFNTSSNHVTMVYARPHRGLPLEADASRPVPVLLRIDTGDTSSEPSETAATLSVVLRDFLRQANLVELSKPYSHR</sequence>
<dbReference type="NCBIfam" id="TIGR04199">
    <property type="entry name" value="exosort_xrtJ"/>
    <property type="match status" value="1"/>
</dbReference>
<dbReference type="Pfam" id="PF09721">
    <property type="entry name" value="Exosortase_EpsH"/>
    <property type="match status" value="1"/>
</dbReference>
<name>A0A1H6BMP9_9BACT</name>
<keyword evidence="5" id="KW-0378">Hydrolase</keyword>
<protein>
    <submittedName>
        <fullName evidence="9">Exosortase J</fullName>
    </submittedName>
</protein>
<feature type="transmembrane region" description="Helical" evidence="8">
    <location>
        <begin position="239"/>
        <end position="264"/>
    </location>
</feature>
<feature type="transmembrane region" description="Helical" evidence="8">
    <location>
        <begin position="86"/>
        <end position="103"/>
    </location>
</feature>
<dbReference type="InterPro" id="IPR026478">
    <property type="entry name" value="Exosortase_J"/>
</dbReference>
<dbReference type="AlphaFoldDB" id="A0A1H6BMP9"/>
<gene>
    <name evidence="9" type="ORF">SAMN05421819_3811</name>
</gene>
<dbReference type="GO" id="GO:0008233">
    <property type="term" value="F:peptidase activity"/>
    <property type="evidence" value="ECO:0007669"/>
    <property type="project" value="UniProtKB-KW"/>
</dbReference>
<dbReference type="GO" id="GO:0006508">
    <property type="term" value="P:proteolysis"/>
    <property type="evidence" value="ECO:0007669"/>
    <property type="project" value="UniProtKB-KW"/>
</dbReference>
<evidence type="ECO:0000256" key="1">
    <source>
        <dbReference type="ARBA" id="ARBA00004651"/>
    </source>
</evidence>
<dbReference type="GO" id="GO:0005886">
    <property type="term" value="C:plasma membrane"/>
    <property type="evidence" value="ECO:0007669"/>
    <property type="project" value="UniProtKB-SubCell"/>
</dbReference>
<feature type="transmembrane region" description="Helical" evidence="8">
    <location>
        <begin position="24"/>
        <end position="46"/>
    </location>
</feature>
<keyword evidence="7 8" id="KW-0472">Membrane</keyword>
<comment type="subcellular location">
    <subcellularLocation>
        <location evidence="1">Cell membrane</location>
        <topology evidence="1">Multi-pass membrane protein</topology>
    </subcellularLocation>
</comment>
<evidence type="ECO:0000256" key="4">
    <source>
        <dbReference type="ARBA" id="ARBA00022692"/>
    </source>
</evidence>
<evidence type="ECO:0000256" key="7">
    <source>
        <dbReference type="ARBA" id="ARBA00023136"/>
    </source>
</evidence>
<feature type="transmembrane region" description="Helical" evidence="8">
    <location>
        <begin position="123"/>
        <end position="141"/>
    </location>
</feature>
<evidence type="ECO:0000256" key="5">
    <source>
        <dbReference type="ARBA" id="ARBA00022801"/>
    </source>
</evidence>
<keyword evidence="3" id="KW-0645">Protease</keyword>
<evidence type="ECO:0000313" key="9">
    <source>
        <dbReference type="EMBL" id="SEG61486.1"/>
    </source>
</evidence>
<evidence type="ECO:0000313" key="10">
    <source>
        <dbReference type="Proteomes" id="UP000236728"/>
    </source>
</evidence>
<keyword evidence="10" id="KW-1185">Reference proteome</keyword>
<keyword evidence="4 8" id="KW-0812">Transmembrane</keyword>
<reference evidence="9 10" key="1">
    <citation type="submission" date="2016-10" db="EMBL/GenBank/DDBJ databases">
        <authorList>
            <person name="de Groot N.N."/>
        </authorList>
    </citation>
    <scope>NUCLEOTIDE SEQUENCE [LARGE SCALE GENOMIC DNA]</scope>
    <source>
        <strain evidence="9 10">DSM 22489</strain>
    </source>
</reference>
<dbReference type="InterPro" id="IPR026392">
    <property type="entry name" value="Exo/Archaeosortase_dom"/>
</dbReference>
<dbReference type="EMBL" id="FNVA01000007">
    <property type="protein sequence ID" value="SEG61486.1"/>
    <property type="molecule type" value="Genomic_DNA"/>
</dbReference>
<evidence type="ECO:0000256" key="8">
    <source>
        <dbReference type="SAM" id="Phobius"/>
    </source>
</evidence>
<keyword evidence="6 8" id="KW-1133">Transmembrane helix</keyword>
<dbReference type="InterPro" id="IPR019127">
    <property type="entry name" value="Exosortase"/>
</dbReference>
<feature type="transmembrane region" description="Helical" evidence="8">
    <location>
        <begin position="205"/>
        <end position="232"/>
    </location>
</feature>
<feature type="transmembrane region" description="Helical" evidence="8">
    <location>
        <begin position="58"/>
        <end position="74"/>
    </location>
</feature>
<dbReference type="Proteomes" id="UP000236728">
    <property type="component" value="Unassembled WGS sequence"/>
</dbReference>
<accession>A0A1H6BMP9</accession>
<evidence type="ECO:0000256" key="2">
    <source>
        <dbReference type="ARBA" id="ARBA00022475"/>
    </source>
</evidence>
<keyword evidence="2" id="KW-1003">Cell membrane</keyword>
<feature type="transmembrane region" description="Helical" evidence="8">
    <location>
        <begin position="284"/>
        <end position="305"/>
    </location>
</feature>
<organism evidence="9 10">
    <name type="scientific">Bryocella elongata</name>
    <dbReference type="NCBI Taxonomy" id="863522"/>
    <lineage>
        <taxon>Bacteria</taxon>
        <taxon>Pseudomonadati</taxon>
        <taxon>Acidobacteriota</taxon>
        <taxon>Terriglobia</taxon>
        <taxon>Terriglobales</taxon>
        <taxon>Acidobacteriaceae</taxon>
        <taxon>Bryocella</taxon>
    </lineage>
</organism>
<proteinExistence type="predicted"/>
<dbReference type="NCBIfam" id="TIGR04178">
    <property type="entry name" value="exo_archaeo"/>
    <property type="match status" value="1"/>
</dbReference>
<evidence type="ECO:0000256" key="6">
    <source>
        <dbReference type="ARBA" id="ARBA00022989"/>
    </source>
</evidence>